<dbReference type="InterPro" id="IPR050515">
    <property type="entry name" value="Beta-lactam/transpept"/>
</dbReference>
<dbReference type="InterPro" id="IPR001460">
    <property type="entry name" value="PCN-bd_Tpept"/>
</dbReference>
<dbReference type="InterPro" id="IPR012338">
    <property type="entry name" value="Beta-lactam/transpept-like"/>
</dbReference>
<dbReference type="PANTHER" id="PTHR30627">
    <property type="entry name" value="PEPTIDOGLYCAN D,D-TRANSPEPTIDASE"/>
    <property type="match status" value="1"/>
</dbReference>
<dbReference type="EC" id="2.4.1.129" evidence="6"/>
<feature type="domain" description="Penicillin-binding protein transpeptidase" evidence="4">
    <location>
        <begin position="251"/>
        <end position="559"/>
    </location>
</feature>
<reference evidence="6 7" key="1">
    <citation type="submission" date="2022-09" db="EMBL/GenBank/DDBJ databases">
        <authorList>
            <person name="Kop L."/>
        </authorList>
    </citation>
    <scope>NUCLEOTIDE SEQUENCE [LARGE SCALE GENOMIC DNA]</scope>
    <source>
        <strain evidence="6 7">347</strain>
    </source>
</reference>
<keyword evidence="6" id="KW-0132">Cell division</keyword>
<keyword evidence="6" id="KW-0131">Cell cycle</keyword>
<evidence type="ECO:0000313" key="6">
    <source>
        <dbReference type="EMBL" id="CAI2717701.1"/>
    </source>
</evidence>
<protein>
    <submittedName>
        <fullName evidence="6">Cell division protein FtsI (Peptidoglycan synthetase)</fullName>
        <ecNumber evidence="6">2.4.1.129</ecNumber>
    </submittedName>
</protein>
<dbReference type="Gene3D" id="3.90.1310.10">
    <property type="entry name" value="Penicillin-binding protein 2a (Domain 2)"/>
    <property type="match status" value="1"/>
</dbReference>
<evidence type="ECO:0000256" key="3">
    <source>
        <dbReference type="ARBA" id="ARBA00023136"/>
    </source>
</evidence>
<dbReference type="RefSeq" id="WP_282010621.1">
    <property type="nucleotide sequence ID" value="NZ_OX336137.1"/>
</dbReference>
<dbReference type="Pfam" id="PF00905">
    <property type="entry name" value="Transpeptidase"/>
    <property type="match status" value="1"/>
</dbReference>
<dbReference type="Gene3D" id="3.40.710.10">
    <property type="entry name" value="DD-peptidase/beta-lactamase superfamily"/>
    <property type="match status" value="1"/>
</dbReference>
<keyword evidence="2" id="KW-0121">Carboxypeptidase</keyword>
<comment type="subcellular location">
    <subcellularLocation>
        <location evidence="1">Membrane</location>
    </subcellularLocation>
</comment>
<name>A0ABM9HBW1_9BACT</name>
<feature type="domain" description="Penicillin-binding protein dimerisation" evidence="5">
    <location>
        <begin position="64"/>
        <end position="208"/>
    </location>
</feature>
<gene>
    <name evidence="6" type="ORF">NSPWAT_0842</name>
</gene>
<organism evidence="6 7">
    <name type="scientific">Nitrospina watsonii</name>
    <dbReference type="NCBI Taxonomy" id="1323948"/>
    <lineage>
        <taxon>Bacteria</taxon>
        <taxon>Pseudomonadati</taxon>
        <taxon>Nitrospinota/Tectimicrobiota group</taxon>
        <taxon>Nitrospinota</taxon>
        <taxon>Nitrospinia</taxon>
        <taxon>Nitrospinales</taxon>
        <taxon>Nitrospinaceae</taxon>
        <taxon>Nitrospina</taxon>
    </lineage>
</organism>
<evidence type="ECO:0000256" key="2">
    <source>
        <dbReference type="ARBA" id="ARBA00022645"/>
    </source>
</evidence>
<dbReference type="Gene3D" id="3.30.450.330">
    <property type="match status" value="1"/>
</dbReference>
<keyword evidence="2" id="KW-0645">Protease</keyword>
<dbReference type="Pfam" id="PF03717">
    <property type="entry name" value="PBP_dimer"/>
    <property type="match status" value="1"/>
</dbReference>
<dbReference type="Proteomes" id="UP001157733">
    <property type="component" value="Chromosome"/>
</dbReference>
<dbReference type="GO" id="GO:0016757">
    <property type="term" value="F:glycosyltransferase activity"/>
    <property type="evidence" value="ECO:0007669"/>
    <property type="project" value="UniProtKB-KW"/>
</dbReference>
<sequence length="581" mass="64366">MRRIKKNSPQSLYSALKGRMTVVSVLIVGFGLALAGRLVHLQIFQHDDLLSQSRKQYVRTVEIATGRGHIFDRNRSLLATNLDVESVYIDPREIFDPVATATTLARTLNLDPKDVLEKVQSKKHFVWIKRKGRLDEIARLHQLDLPGVGFIKESKRFYPRRQLAASTLGFVGLDNQGLAGIEHEQHSLLKGKLRRKVVEKDARGRYLQTGLGEDPLGQRNRDLVLTIDEVIQFYAEQELEKQVRASQAKSGLVIVMDPNDGGIYALASYPGFNPNNFAAFPRTLWGNPAVSNAYEPGSIFKPIVVAAALEEGIARPNDIFFCENGNYEVGGVHIGEAANHKFGWLTLQKIISKSSNIGAIKVAEKLGENRFHEYIRNFGFGSRLGIDLPGETAGTVRDLSQWSGLSLASISFGHEISVSPMQMTAAMAAIANGGLLLKPHLTHAMLKDGEMVAQPERQVIRRVLTRHTSRQMIDMLKQVVKNGTGKQAAIPGFEVAGKTGTAQKIDPETHTYSTSAYLASFIGFVPADAPRLVILVMIDEPQKSYWGGEVAAPVFQRLAEKTLRYLHIPSSKERVFVLDRT</sequence>
<dbReference type="SUPFAM" id="SSF56519">
    <property type="entry name" value="Penicillin binding protein dimerisation domain"/>
    <property type="match status" value="1"/>
</dbReference>
<evidence type="ECO:0000256" key="1">
    <source>
        <dbReference type="ARBA" id="ARBA00004370"/>
    </source>
</evidence>
<dbReference type="EMBL" id="OX336137">
    <property type="protein sequence ID" value="CAI2717701.1"/>
    <property type="molecule type" value="Genomic_DNA"/>
</dbReference>
<keyword evidence="7" id="KW-1185">Reference proteome</keyword>
<proteinExistence type="predicted"/>
<evidence type="ECO:0000259" key="5">
    <source>
        <dbReference type="Pfam" id="PF03717"/>
    </source>
</evidence>
<dbReference type="SUPFAM" id="SSF56601">
    <property type="entry name" value="beta-lactamase/transpeptidase-like"/>
    <property type="match status" value="1"/>
</dbReference>
<keyword evidence="3" id="KW-0472">Membrane</keyword>
<dbReference type="Gene3D" id="1.10.150.770">
    <property type="match status" value="1"/>
</dbReference>
<keyword evidence="2" id="KW-0378">Hydrolase</keyword>
<keyword evidence="6" id="KW-0328">Glycosyltransferase</keyword>
<evidence type="ECO:0000259" key="4">
    <source>
        <dbReference type="Pfam" id="PF00905"/>
    </source>
</evidence>
<dbReference type="GO" id="GO:0051301">
    <property type="term" value="P:cell division"/>
    <property type="evidence" value="ECO:0007669"/>
    <property type="project" value="UniProtKB-KW"/>
</dbReference>
<dbReference type="InterPro" id="IPR005311">
    <property type="entry name" value="PBP_dimer"/>
</dbReference>
<dbReference type="PANTHER" id="PTHR30627:SF1">
    <property type="entry name" value="PEPTIDOGLYCAN D,D-TRANSPEPTIDASE FTSI"/>
    <property type="match status" value="1"/>
</dbReference>
<keyword evidence="6" id="KW-0808">Transferase</keyword>
<dbReference type="InterPro" id="IPR036138">
    <property type="entry name" value="PBP_dimer_sf"/>
</dbReference>
<accession>A0ABM9HBW1</accession>
<evidence type="ECO:0000313" key="7">
    <source>
        <dbReference type="Proteomes" id="UP001157733"/>
    </source>
</evidence>